<name>A0AAE1H8L0_9NEOP</name>
<organism evidence="2 3">
    <name type="scientific">Frankliniella fusca</name>
    <dbReference type="NCBI Taxonomy" id="407009"/>
    <lineage>
        <taxon>Eukaryota</taxon>
        <taxon>Metazoa</taxon>
        <taxon>Ecdysozoa</taxon>
        <taxon>Arthropoda</taxon>
        <taxon>Hexapoda</taxon>
        <taxon>Insecta</taxon>
        <taxon>Pterygota</taxon>
        <taxon>Neoptera</taxon>
        <taxon>Paraneoptera</taxon>
        <taxon>Thysanoptera</taxon>
        <taxon>Terebrantia</taxon>
        <taxon>Thripoidea</taxon>
        <taxon>Thripidae</taxon>
        <taxon>Frankliniella</taxon>
    </lineage>
</organism>
<reference evidence="2" key="2">
    <citation type="journal article" date="2023" name="BMC Genomics">
        <title>Pest status, molecular evolution, and epigenetic factors derived from the genome assembly of Frankliniella fusca, a thysanopteran phytovirus vector.</title>
        <authorList>
            <person name="Catto M.A."/>
            <person name="Labadie P.E."/>
            <person name="Jacobson A.L."/>
            <person name="Kennedy G.G."/>
            <person name="Srinivasan R."/>
            <person name="Hunt B.G."/>
        </authorList>
    </citation>
    <scope>NUCLEOTIDE SEQUENCE</scope>
    <source>
        <strain evidence="2">PL_HMW_Pooled</strain>
    </source>
</reference>
<protein>
    <submittedName>
        <fullName evidence="2">Mediator of RNA polymerase II transcription subunit 26</fullName>
    </submittedName>
</protein>
<sequence length="808" mass="91269">MSPSESVCSCAGRIPLTCILSDVPVDKIRYTMDGEIAGRSDSIFDEDSDQNNISDEDVEIEAACVEGRISTSVALAIQRNAAEFLAFVKDICKTTETTIEKIVSGVDNLFKLYNDFMKARLLELSDGESVLKSDIESLFSILDQQSLFEGVQTYYRREKYKKANWNVLIPKKIVLEWKRIILHGRVREVPDKFGYYIDFLSQLEALLQCDDILECLDNQQKMSASHLDSILDGQCYQTHEISLKFPGALAFVFYVDDVNPGDTLTSYGISFRNYLWTLANIPPELRSSLRAINMFAIAKTDVAKMCNNKAFLRNFISAINRLSSDEGVTFMIKNKPRVFHGFCLCGVGDYPALGNIGGFKESSSKANRPCRQCMILNAELCWKYDESEVLLRNKDMHETHLKALENASSQDLEEEEDDSPATPSDEVPGNPSTAYGVNSRSPLLELDYFDVTVSLPQDIMHLFLEGILSTGCRLILHDAVKEKKLSITSVNNFLDNHDYGSFKSDKPSKIKSEHLNTGLKQSSSQILMLSFLVPFIVKGHCDKAKMNNFVLLLMVFGICLSRQVTLDHAVLLRKMIRHYLSEFNSLYPGKFVSKHHFLIHLPSQLLSFGPLPETWAMRFESYHAQLSRLHSILHSAKNITFSLMSRVCSKQALLLHLHGSNFLTSSALEKKVLHENIALADVPFKDCILSSARILSEKSVCELSGLQWYGSYLEAGSVIKIQEDSFGAVTNIYCIGEEYVLIYRKLETVCFCLELNAFEVICPRISSFSSVNITKKYNVVPEMHFTYHGSEYIIQRQNSSPKYNLLKD</sequence>
<evidence type="ECO:0000313" key="3">
    <source>
        <dbReference type="Proteomes" id="UP001219518"/>
    </source>
</evidence>
<evidence type="ECO:0000313" key="2">
    <source>
        <dbReference type="EMBL" id="KAK3916832.1"/>
    </source>
</evidence>
<reference evidence="2" key="1">
    <citation type="submission" date="2021-07" db="EMBL/GenBank/DDBJ databases">
        <authorList>
            <person name="Catto M.A."/>
            <person name="Jacobson A."/>
            <person name="Kennedy G."/>
            <person name="Labadie P."/>
            <person name="Hunt B.G."/>
            <person name="Srinivasan R."/>
        </authorList>
    </citation>
    <scope>NUCLEOTIDE SEQUENCE</scope>
    <source>
        <strain evidence="2">PL_HMW_Pooled</strain>
        <tissue evidence="2">Head</tissue>
    </source>
</reference>
<proteinExistence type="predicted"/>
<dbReference type="Proteomes" id="UP001219518">
    <property type="component" value="Unassembled WGS sequence"/>
</dbReference>
<feature type="region of interest" description="Disordered" evidence="1">
    <location>
        <begin position="405"/>
        <end position="438"/>
    </location>
</feature>
<dbReference type="EMBL" id="JAHWGI010000624">
    <property type="protein sequence ID" value="KAK3916832.1"/>
    <property type="molecule type" value="Genomic_DNA"/>
</dbReference>
<dbReference type="AlphaFoldDB" id="A0AAE1H8L0"/>
<dbReference type="PANTHER" id="PTHR46579:SF1">
    <property type="entry name" value="F5_8 TYPE C DOMAIN-CONTAINING PROTEIN"/>
    <property type="match status" value="1"/>
</dbReference>
<accession>A0AAE1H8L0</accession>
<keyword evidence="3" id="KW-1185">Reference proteome</keyword>
<gene>
    <name evidence="2" type="ORF">KUF71_025933</name>
</gene>
<evidence type="ECO:0000256" key="1">
    <source>
        <dbReference type="SAM" id="MobiDB-lite"/>
    </source>
</evidence>
<comment type="caution">
    <text evidence="2">The sequence shown here is derived from an EMBL/GenBank/DDBJ whole genome shotgun (WGS) entry which is preliminary data.</text>
</comment>
<dbReference type="PANTHER" id="PTHR46579">
    <property type="entry name" value="F5/8 TYPE C DOMAIN-CONTAINING PROTEIN-RELATED"/>
    <property type="match status" value="1"/>
</dbReference>